<feature type="transmembrane region" description="Helical" evidence="9">
    <location>
        <begin position="276"/>
        <end position="301"/>
    </location>
</feature>
<gene>
    <name evidence="10" type="ORF">F1737_10070</name>
</gene>
<evidence type="ECO:0000256" key="2">
    <source>
        <dbReference type="ARBA" id="ARBA00006434"/>
    </source>
</evidence>
<sequence length="538" mass="57743">MICLMGIEVFVIAIYLISMLAIGFIVQRRGSVESAKGYLIANRNVGPVLIGGTLFATFWGGGTLLGGAGAAYQSHLLGTIADPWASGITLLLMAFFFVTILRKMKIASLGEMYYLRYGKRGAAVASILSLPTLIFWTAVQILAIGKILNVMVGLPAFESSLIAGAIVIIYTYLGGMLAVIWTDNIQMVLILIGLAILIPTGIVYVGGMDVIATHTPEDFWSFLPSDASPSGVDWSITGFLVWFAAWCGMGFGSLASLDISQRVFCARDDKSAKQGLALGAGLYWVAGIGPIFLGLLGIVMVQTGLMDPSVLASDPELIIPFLAKELLNPWLMALFVGSLMAAIMSTASSAIFASAAVISTDFVHGAVSDKSREQGDVLRFTRRLVVAIGLLCILISFIAPGLYDLMIFGFTLLFACLFWTLVCGLFWKKANTPGAVASMLSGFLTVLVGGAILSIQSGEITLVPADNEWMIFFTFVPVIMGGIAMFVVSLLTQKSHPPIPLRDSDGNILKWPELEEPQIERKDEGPRENYISAERADS</sequence>
<reference evidence="10 11" key="1">
    <citation type="submission" date="2019-09" db="EMBL/GenBank/DDBJ databases">
        <title>The complete genome of Methanoplanus sp. FWC-SCC4.</title>
        <authorList>
            <person name="Chen S.-C."/>
            <person name="Zhou Y.-Z."/>
            <person name="Lai M.-C."/>
        </authorList>
    </citation>
    <scope>NUCLEOTIDE SEQUENCE [LARGE SCALE GENOMIC DNA]</scope>
    <source>
        <strain evidence="10 11">FWC-SCC4</strain>
    </source>
</reference>
<evidence type="ECO:0000256" key="3">
    <source>
        <dbReference type="ARBA" id="ARBA00022448"/>
    </source>
</evidence>
<protein>
    <submittedName>
        <fullName evidence="10">Sodium/solute symporter</fullName>
    </submittedName>
</protein>
<feature type="transmembrane region" description="Helical" evidence="9">
    <location>
        <begin position="234"/>
        <end position="255"/>
    </location>
</feature>
<feature type="region of interest" description="Disordered" evidence="8">
    <location>
        <begin position="515"/>
        <end position="538"/>
    </location>
</feature>
<evidence type="ECO:0000313" key="10">
    <source>
        <dbReference type="EMBL" id="WOF16999.1"/>
    </source>
</evidence>
<dbReference type="InterPro" id="IPR050277">
    <property type="entry name" value="Sodium:Solute_Symporter"/>
</dbReference>
<feature type="transmembrane region" description="Helical" evidence="9">
    <location>
        <begin position="330"/>
        <end position="359"/>
    </location>
</feature>
<organism evidence="10 11">
    <name type="scientific">Methanochimaera problematica</name>
    <dbReference type="NCBI Taxonomy" id="2609417"/>
    <lineage>
        <taxon>Archaea</taxon>
        <taxon>Methanobacteriati</taxon>
        <taxon>Methanobacteriota</taxon>
        <taxon>Stenosarchaea group</taxon>
        <taxon>Methanomicrobia</taxon>
        <taxon>Methanomicrobiales</taxon>
        <taxon>Methanomicrobiaceae</taxon>
        <taxon>Methanochimaera</taxon>
    </lineage>
</organism>
<evidence type="ECO:0000256" key="6">
    <source>
        <dbReference type="ARBA" id="ARBA00023136"/>
    </source>
</evidence>
<keyword evidence="11" id="KW-1185">Reference proteome</keyword>
<keyword evidence="6 9" id="KW-0472">Membrane</keyword>
<comment type="similarity">
    <text evidence="2 7">Belongs to the sodium:solute symporter (SSF) (TC 2.A.21) family.</text>
</comment>
<dbReference type="NCBIfam" id="TIGR00813">
    <property type="entry name" value="sss"/>
    <property type="match status" value="1"/>
</dbReference>
<feature type="transmembrane region" description="Helical" evidence="9">
    <location>
        <begin position="380"/>
        <end position="399"/>
    </location>
</feature>
<dbReference type="Pfam" id="PF00474">
    <property type="entry name" value="SSF"/>
    <property type="match status" value="1"/>
</dbReference>
<dbReference type="PROSITE" id="PS50283">
    <property type="entry name" value="NA_SOLUT_SYMP_3"/>
    <property type="match status" value="1"/>
</dbReference>
<accession>A0AA97FF16</accession>
<name>A0AA97FF16_9EURY</name>
<dbReference type="PANTHER" id="PTHR48086">
    <property type="entry name" value="SODIUM/PROLINE SYMPORTER-RELATED"/>
    <property type="match status" value="1"/>
</dbReference>
<dbReference type="GO" id="GO:0022857">
    <property type="term" value="F:transmembrane transporter activity"/>
    <property type="evidence" value="ECO:0007669"/>
    <property type="project" value="InterPro"/>
</dbReference>
<dbReference type="AlphaFoldDB" id="A0AA97FF16"/>
<feature type="compositionally biased region" description="Basic and acidic residues" evidence="8">
    <location>
        <begin position="518"/>
        <end position="527"/>
    </location>
</feature>
<feature type="transmembrane region" description="Helical" evidence="9">
    <location>
        <begin position="469"/>
        <end position="492"/>
    </location>
</feature>
<feature type="transmembrane region" description="Helical" evidence="9">
    <location>
        <begin position="84"/>
        <end position="101"/>
    </location>
</feature>
<feature type="transmembrane region" description="Helical" evidence="9">
    <location>
        <begin position="160"/>
        <end position="181"/>
    </location>
</feature>
<dbReference type="EMBL" id="CP043875">
    <property type="protein sequence ID" value="WOF16999.1"/>
    <property type="molecule type" value="Genomic_DNA"/>
</dbReference>
<proteinExistence type="inferred from homology"/>
<evidence type="ECO:0000313" key="11">
    <source>
        <dbReference type="Proteomes" id="UP001301797"/>
    </source>
</evidence>
<evidence type="ECO:0000256" key="5">
    <source>
        <dbReference type="ARBA" id="ARBA00022989"/>
    </source>
</evidence>
<dbReference type="KEGG" id="mefw:F1737_10070"/>
<dbReference type="Proteomes" id="UP001301797">
    <property type="component" value="Chromosome"/>
</dbReference>
<keyword evidence="5 9" id="KW-1133">Transmembrane helix</keyword>
<feature type="transmembrane region" description="Helical" evidence="9">
    <location>
        <begin position="188"/>
        <end position="214"/>
    </location>
</feature>
<comment type="subcellular location">
    <subcellularLocation>
        <location evidence="1">Membrane</location>
        <topology evidence="1">Multi-pass membrane protein</topology>
    </subcellularLocation>
</comment>
<feature type="transmembrane region" description="Helical" evidence="9">
    <location>
        <begin position="6"/>
        <end position="26"/>
    </location>
</feature>
<dbReference type="InterPro" id="IPR038377">
    <property type="entry name" value="Na/Glc_symporter_sf"/>
</dbReference>
<keyword evidence="4 9" id="KW-0812">Transmembrane</keyword>
<keyword evidence="3" id="KW-0813">Transport</keyword>
<dbReference type="GO" id="GO:0005886">
    <property type="term" value="C:plasma membrane"/>
    <property type="evidence" value="ECO:0007669"/>
    <property type="project" value="TreeGrafter"/>
</dbReference>
<evidence type="ECO:0000256" key="8">
    <source>
        <dbReference type="SAM" id="MobiDB-lite"/>
    </source>
</evidence>
<evidence type="ECO:0000256" key="1">
    <source>
        <dbReference type="ARBA" id="ARBA00004141"/>
    </source>
</evidence>
<feature type="transmembrane region" description="Helical" evidence="9">
    <location>
        <begin position="434"/>
        <end position="457"/>
    </location>
</feature>
<dbReference type="Gene3D" id="1.20.1730.10">
    <property type="entry name" value="Sodium/glucose cotransporter"/>
    <property type="match status" value="1"/>
</dbReference>
<feature type="transmembrane region" description="Helical" evidence="9">
    <location>
        <begin position="47"/>
        <end position="72"/>
    </location>
</feature>
<feature type="transmembrane region" description="Helical" evidence="9">
    <location>
        <begin position="122"/>
        <end position="148"/>
    </location>
</feature>
<evidence type="ECO:0000256" key="9">
    <source>
        <dbReference type="SAM" id="Phobius"/>
    </source>
</evidence>
<feature type="transmembrane region" description="Helical" evidence="9">
    <location>
        <begin position="405"/>
        <end position="427"/>
    </location>
</feature>
<dbReference type="PANTHER" id="PTHR48086:SF7">
    <property type="entry name" value="SODIUM-SOLUTE SYMPORTER-RELATED"/>
    <property type="match status" value="1"/>
</dbReference>
<evidence type="ECO:0000256" key="4">
    <source>
        <dbReference type="ARBA" id="ARBA00022692"/>
    </source>
</evidence>
<evidence type="ECO:0000256" key="7">
    <source>
        <dbReference type="RuleBase" id="RU362091"/>
    </source>
</evidence>
<dbReference type="InterPro" id="IPR001734">
    <property type="entry name" value="Na/solute_symporter"/>
</dbReference>